<comment type="similarity">
    <text evidence="9">Belongs to the peroxiredoxin family. BCP/PrxQ subfamily.</text>
</comment>
<keyword evidence="5" id="KW-0560">Oxidoreductase</keyword>
<evidence type="ECO:0000256" key="7">
    <source>
        <dbReference type="ARBA" id="ARBA00023284"/>
    </source>
</evidence>
<dbReference type="PANTHER" id="PTHR42801">
    <property type="entry name" value="THIOREDOXIN-DEPENDENT PEROXIDE REDUCTASE"/>
    <property type="match status" value="1"/>
</dbReference>
<dbReference type="Proteomes" id="UP000618952">
    <property type="component" value="Unassembled WGS sequence"/>
</dbReference>
<evidence type="ECO:0000256" key="2">
    <source>
        <dbReference type="ARBA" id="ARBA00013017"/>
    </source>
</evidence>
<dbReference type="InterPro" id="IPR050924">
    <property type="entry name" value="Peroxiredoxin_BCP/PrxQ"/>
</dbReference>
<keyword evidence="3" id="KW-0575">Peroxidase</keyword>
<dbReference type="InterPro" id="IPR000866">
    <property type="entry name" value="AhpC/TSA"/>
</dbReference>
<evidence type="ECO:0000256" key="4">
    <source>
        <dbReference type="ARBA" id="ARBA00022862"/>
    </source>
</evidence>
<name>A0ABR7QIF5_9FLAO</name>
<dbReference type="PROSITE" id="PS51352">
    <property type="entry name" value="THIOREDOXIN_2"/>
    <property type="match status" value="1"/>
</dbReference>
<evidence type="ECO:0000313" key="13">
    <source>
        <dbReference type="EMBL" id="MBC8766740.1"/>
    </source>
</evidence>
<dbReference type="InterPro" id="IPR013766">
    <property type="entry name" value="Thioredoxin_domain"/>
</dbReference>
<dbReference type="Pfam" id="PF00578">
    <property type="entry name" value="AhpC-TSA"/>
    <property type="match status" value="1"/>
</dbReference>
<gene>
    <name evidence="13" type="ORF">H4O18_01925</name>
</gene>
<evidence type="ECO:0000256" key="3">
    <source>
        <dbReference type="ARBA" id="ARBA00022559"/>
    </source>
</evidence>
<keyword evidence="6" id="KW-1015">Disulfide bond</keyword>
<evidence type="ECO:0000256" key="9">
    <source>
        <dbReference type="ARBA" id="ARBA00038489"/>
    </source>
</evidence>
<keyword evidence="14" id="KW-1185">Reference proteome</keyword>
<protein>
    <recommendedName>
        <fullName evidence="2">thioredoxin-dependent peroxiredoxin</fullName>
        <ecNumber evidence="2">1.11.1.24</ecNumber>
    </recommendedName>
    <alternativeName>
        <fullName evidence="8">Thioredoxin peroxidase</fullName>
    </alternativeName>
    <alternativeName>
        <fullName evidence="10">Thioredoxin-dependent peroxiredoxin Bcp</fullName>
    </alternativeName>
</protein>
<dbReference type="CDD" id="cd02970">
    <property type="entry name" value="PRX_like2"/>
    <property type="match status" value="1"/>
</dbReference>
<dbReference type="InterPro" id="IPR036249">
    <property type="entry name" value="Thioredoxin-like_sf"/>
</dbReference>
<keyword evidence="7" id="KW-0676">Redox-active center</keyword>
<dbReference type="EC" id="1.11.1.24" evidence="2"/>
<evidence type="ECO:0000313" key="14">
    <source>
        <dbReference type="Proteomes" id="UP000618952"/>
    </source>
</evidence>
<dbReference type="PANTHER" id="PTHR42801:SF7">
    <property type="entry name" value="SLL1159 PROTEIN"/>
    <property type="match status" value="1"/>
</dbReference>
<evidence type="ECO:0000256" key="6">
    <source>
        <dbReference type="ARBA" id="ARBA00023157"/>
    </source>
</evidence>
<comment type="caution">
    <text evidence="13">The sequence shown here is derived from an EMBL/GenBank/DDBJ whole genome shotgun (WGS) entry which is preliminary data.</text>
</comment>
<comment type="function">
    <text evidence="1">Thiol-specific peroxidase that catalyzes the reduction of hydrogen peroxide and organic hydroperoxides to water and alcohols, respectively. Plays a role in cell protection against oxidative stress by detoxifying peroxides and as sensor of hydrogen peroxide-mediated signaling events.</text>
</comment>
<accession>A0ABR7QIF5</accession>
<comment type="catalytic activity">
    <reaction evidence="11">
        <text>a hydroperoxide + [thioredoxin]-dithiol = an alcohol + [thioredoxin]-disulfide + H2O</text>
        <dbReference type="Rhea" id="RHEA:62620"/>
        <dbReference type="Rhea" id="RHEA-COMP:10698"/>
        <dbReference type="Rhea" id="RHEA-COMP:10700"/>
        <dbReference type="ChEBI" id="CHEBI:15377"/>
        <dbReference type="ChEBI" id="CHEBI:29950"/>
        <dbReference type="ChEBI" id="CHEBI:30879"/>
        <dbReference type="ChEBI" id="CHEBI:35924"/>
        <dbReference type="ChEBI" id="CHEBI:50058"/>
        <dbReference type="EC" id="1.11.1.24"/>
    </reaction>
</comment>
<sequence length="192" mass="21289">MGELQDFQKLVIANASQAKGISKGDIAPDFTLLNALGKKVSLSEALKSGIVIIKFYRGEWCPICNLDLREIQSHLPQIKSFGATLLAISPQRPDDALTATQKNELEFEVLSDADQEVIKAYNLQFDPGEDYHRRRDLTVLNGDGLKTLPVPATFIVNTNQIIEAAHVEANYTERMGPLEIINVLKELTNKAK</sequence>
<evidence type="ECO:0000259" key="12">
    <source>
        <dbReference type="PROSITE" id="PS51352"/>
    </source>
</evidence>
<dbReference type="Gene3D" id="3.40.30.10">
    <property type="entry name" value="Glutaredoxin"/>
    <property type="match status" value="1"/>
</dbReference>
<dbReference type="RefSeq" id="WP_187581411.1">
    <property type="nucleotide sequence ID" value="NZ_JACLHY010000001.1"/>
</dbReference>
<evidence type="ECO:0000256" key="5">
    <source>
        <dbReference type="ARBA" id="ARBA00023002"/>
    </source>
</evidence>
<reference evidence="13 14" key="1">
    <citation type="submission" date="2020-08" db="EMBL/GenBank/DDBJ databases">
        <title>Arenibacter gaetbuli sp. nov., isolated from a sand dune.</title>
        <authorList>
            <person name="Park S."/>
            <person name="Yoon J.-H."/>
        </authorList>
    </citation>
    <scope>NUCLEOTIDE SEQUENCE [LARGE SCALE GENOMIC DNA]</scope>
    <source>
        <strain evidence="13 14">BSSL-BM3</strain>
    </source>
</reference>
<evidence type="ECO:0000256" key="10">
    <source>
        <dbReference type="ARBA" id="ARBA00042639"/>
    </source>
</evidence>
<proteinExistence type="inferred from homology"/>
<evidence type="ECO:0000256" key="11">
    <source>
        <dbReference type="ARBA" id="ARBA00049091"/>
    </source>
</evidence>
<dbReference type="SUPFAM" id="SSF52833">
    <property type="entry name" value="Thioredoxin-like"/>
    <property type="match status" value="1"/>
</dbReference>
<feature type="domain" description="Thioredoxin" evidence="12">
    <location>
        <begin position="21"/>
        <end position="189"/>
    </location>
</feature>
<dbReference type="EMBL" id="JACLHY010000001">
    <property type="protein sequence ID" value="MBC8766740.1"/>
    <property type="molecule type" value="Genomic_DNA"/>
</dbReference>
<keyword evidence="4" id="KW-0049">Antioxidant</keyword>
<evidence type="ECO:0000256" key="1">
    <source>
        <dbReference type="ARBA" id="ARBA00003330"/>
    </source>
</evidence>
<evidence type="ECO:0000256" key="8">
    <source>
        <dbReference type="ARBA" id="ARBA00032824"/>
    </source>
</evidence>
<organism evidence="13 14">
    <name type="scientific">Arenibacter arenosicollis</name>
    <dbReference type="NCBI Taxonomy" id="2762274"/>
    <lineage>
        <taxon>Bacteria</taxon>
        <taxon>Pseudomonadati</taxon>
        <taxon>Bacteroidota</taxon>
        <taxon>Flavobacteriia</taxon>
        <taxon>Flavobacteriales</taxon>
        <taxon>Flavobacteriaceae</taxon>
        <taxon>Arenibacter</taxon>
    </lineage>
</organism>